<dbReference type="InterPro" id="IPR036390">
    <property type="entry name" value="WH_DNA-bd_sf"/>
</dbReference>
<feature type="domain" description="HTH arsR-type" evidence="2">
    <location>
        <begin position="11"/>
        <end position="89"/>
    </location>
</feature>
<dbReference type="InterPro" id="IPR011991">
    <property type="entry name" value="ArsR-like_HTH"/>
</dbReference>
<dbReference type="CDD" id="cd00090">
    <property type="entry name" value="HTH_ARSR"/>
    <property type="match status" value="1"/>
</dbReference>
<dbReference type="Gene3D" id="1.10.10.10">
    <property type="entry name" value="Winged helix-like DNA-binding domain superfamily/Winged helix DNA-binding domain"/>
    <property type="match status" value="1"/>
</dbReference>
<dbReference type="STRING" id="1844972.A7K91_22345"/>
<organism evidence="3 4">
    <name type="scientific">Paenibacillus oryzae</name>
    <dbReference type="NCBI Taxonomy" id="1844972"/>
    <lineage>
        <taxon>Bacteria</taxon>
        <taxon>Bacillati</taxon>
        <taxon>Bacillota</taxon>
        <taxon>Bacilli</taxon>
        <taxon>Bacillales</taxon>
        <taxon>Paenibacillaceae</taxon>
        <taxon>Paenibacillus</taxon>
    </lineage>
</organism>
<dbReference type="RefSeq" id="WP_068680472.1">
    <property type="nucleotide sequence ID" value="NZ_LYPA01000032.1"/>
</dbReference>
<comment type="caution">
    <text evidence="3">The sequence shown here is derived from an EMBL/GenBank/DDBJ whole genome shotgun (WGS) entry which is preliminary data.</text>
</comment>
<accession>A0A1A5YPT1</accession>
<dbReference type="OrthoDB" id="9781958at2"/>
<dbReference type="InterPro" id="IPR036388">
    <property type="entry name" value="WH-like_DNA-bd_sf"/>
</dbReference>
<evidence type="ECO:0000313" key="3">
    <source>
        <dbReference type="EMBL" id="OBR67622.1"/>
    </source>
</evidence>
<protein>
    <submittedName>
        <fullName evidence="3">Transcriptional regulator</fullName>
    </submittedName>
</protein>
<dbReference type="SMART" id="SM00418">
    <property type="entry name" value="HTH_ARSR"/>
    <property type="match status" value="1"/>
</dbReference>
<evidence type="ECO:0000256" key="1">
    <source>
        <dbReference type="ARBA" id="ARBA00023125"/>
    </source>
</evidence>
<evidence type="ECO:0000259" key="2">
    <source>
        <dbReference type="SMART" id="SM00418"/>
    </source>
</evidence>
<proteinExistence type="predicted"/>
<reference evidence="3 4" key="1">
    <citation type="submission" date="2016-05" db="EMBL/GenBank/DDBJ databases">
        <title>Paenibacillus oryzae. sp. nov., isolated from the rice root.</title>
        <authorList>
            <person name="Zhang J."/>
            <person name="Zhang X."/>
        </authorList>
    </citation>
    <scope>NUCLEOTIDE SEQUENCE [LARGE SCALE GENOMIC DNA]</scope>
    <source>
        <strain evidence="3 4">1DrF-4</strain>
    </source>
</reference>
<dbReference type="SUPFAM" id="SSF46785">
    <property type="entry name" value="Winged helix' DNA-binding domain"/>
    <property type="match status" value="1"/>
</dbReference>
<dbReference type="GO" id="GO:0003677">
    <property type="term" value="F:DNA binding"/>
    <property type="evidence" value="ECO:0007669"/>
    <property type="project" value="UniProtKB-KW"/>
</dbReference>
<dbReference type="EMBL" id="LYPA01000032">
    <property type="protein sequence ID" value="OBR67622.1"/>
    <property type="molecule type" value="Genomic_DNA"/>
</dbReference>
<dbReference type="AlphaFoldDB" id="A0A1A5YPT1"/>
<keyword evidence="4" id="KW-1185">Reference proteome</keyword>
<name>A0A1A5YPT1_9BACL</name>
<dbReference type="Proteomes" id="UP000092024">
    <property type="component" value="Unassembled WGS sequence"/>
</dbReference>
<dbReference type="GO" id="GO:0003700">
    <property type="term" value="F:DNA-binding transcription factor activity"/>
    <property type="evidence" value="ECO:0007669"/>
    <property type="project" value="InterPro"/>
</dbReference>
<keyword evidence="1" id="KW-0238">DNA-binding</keyword>
<gene>
    <name evidence="3" type="ORF">A7K91_22345</name>
</gene>
<sequence>MYLTTNTESLAVYEALASEIRLKIIDLLYIKEMSIKELAAKLYLSNAVVSSHVGKLEKAGVVGSEMRRINGGTYKFCFVTTEFMQIKLSPPATDINVKELSIPVGHYTELEASPTCGISTTERLIGHYDDPVSFLDPERVHAGILWFARGYVEYRIPNYLLGDQSLKELEISMEIGSEAPEINEHWPSDISFSLDGKPVGIWTSPGDFGEQRGRLTPLWWNPNVNQYGMLKVLRLNPHGAFIDGMKISEATVDILDPGATYWTLRISAEDLKKGRGGLTLYGRGFGNYEQDLLIRMRYTERS</sequence>
<dbReference type="Pfam" id="PF01022">
    <property type="entry name" value="HTH_5"/>
    <property type="match status" value="1"/>
</dbReference>
<evidence type="ECO:0000313" key="4">
    <source>
        <dbReference type="Proteomes" id="UP000092024"/>
    </source>
</evidence>
<dbReference type="InterPro" id="IPR001845">
    <property type="entry name" value="HTH_ArsR_DNA-bd_dom"/>
</dbReference>